<dbReference type="Proteomes" id="UP000271889">
    <property type="component" value="Unassembled WGS sequence"/>
</dbReference>
<organism evidence="2 3">
    <name type="scientific">Cylicostephanus goldi</name>
    <name type="common">Nematode worm</name>
    <dbReference type="NCBI Taxonomy" id="71465"/>
    <lineage>
        <taxon>Eukaryota</taxon>
        <taxon>Metazoa</taxon>
        <taxon>Ecdysozoa</taxon>
        <taxon>Nematoda</taxon>
        <taxon>Chromadorea</taxon>
        <taxon>Rhabditida</taxon>
        <taxon>Rhabditina</taxon>
        <taxon>Rhabditomorpha</taxon>
        <taxon>Strongyloidea</taxon>
        <taxon>Strongylidae</taxon>
        <taxon>Cylicostephanus</taxon>
    </lineage>
</organism>
<feature type="compositionally biased region" description="Low complexity" evidence="1">
    <location>
        <begin position="117"/>
        <end position="132"/>
    </location>
</feature>
<feature type="region of interest" description="Disordered" evidence="1">
    <location>
        <begin position="98"/>
        <end position="132"/>
    </location>
</feature>
<dbReference type="EMBL" id="UYRV01116775">
    <property type="protein sequence ID" value="VDN30274.1"/>
    <property type="molecule type" value="Genomic_DNA"/>
</dbReference>
<gene>
    <name evidence="2" type="ORF">CGOC_LOCUS11504</name>
</gene>
<dbReference type="OrthoDB" id="5832915at2759"/>
<keyword evidence="3" id="KW-1185">Reference proteome</keyword>
<accession>A0A3P7ML14</accession>
<evidence type="ECO:0000256" key="1">
    <source>
        <dbReference type="SAM" id="MobiDB-lite"/>
    </source>
</evidence>
<feature type="compositionally biased region" description="Polar residues" evidence="1">
    <location>
        <begin position="101"/>
        <end position="110"/>
    </location>
</feature>
<reference evidence="2 3" key="1">
    <citation type="submission" date="2018-11" db="EMBL/GenBank/DDBJ databases">
        <authorList>
            <consortium name="Pathogen Informatics"/>
        </authorList>
    </citation>
    <scope>NUCLEOTIDE SEQUENCE [LARGE SCALE GENOMIC DNA]</scope>
</reference>
<proteinExistence type="predicted"/>
<sequence length="232" mass="25677">MRTGNCSGFTDDDPCYASKCVRGVCVPLMAPILKAKEHTRRKIAERAAPLIDAITKETITSTPDPVEALLELVNEEQLSDDYNLTMAYNSTYTYKSVIPQGPNNPAGSNGSEPEELPPSTQTSPTTTNFTSKATTTKISFTNPLFDNPHFDRRLRTWVYGFDDFLPYPSAYFPVTVLASNYRPRFPPSRSLGDVMVFSQGENLPNGYTHIVEHVLLHAARGPVVRQGSGWAK</sequence>
<protein>
    <submittedName>
        <fullName evidence="2">Uncharacterized protein</fullName>
    </submittedName>
</protein>
<dbReference type="AlphaFoldDB" id="A0A3P7ML14"/>
<evidence type="ECO:0000313" key="2">
    <source>
        <dbReference type="EMBL" id="VDN30274.1"/>
    </source>
</evidence>
<evidence type="ECO:0000313" key="3">
    <source>
        <dbReference type="Proteomes" id="UP000271889"/>
    </source>
</evidence>
<name>A0A3P7ML14_CYLGO</name>